<feature type="domain" description="Peptidase C14 caspase" evidence="1">
    <location>
        <begin position="40"/>
        <end position="287"/>
    </location>
</feature>
<reference evidence="4" key="1">
    <citation type="journal article" date="2019" name="Int. J. Syst. Evol. Microbiol.">
        <title>The Global Catalogue of Microorganisms (GCM) 10K type strain sequencing project: providing services to taxonomists for standard genome sequencing and annotation.</title>
        <authorList>
            <consortium name="The Broad Institute Genomics Platform"/>
            <consortium name="The Broad Institute Genome Sequencing Center for Infectious Disease"/>
            <person name="Wu L."/>
            <person name="Ma J."/>
        </authorList>
    </citation>
    <scope>NUCLEOTIDE SEQUENCE [LARGE SCALE GENOMIC DNA]</scope>
    <source>
        <strain evidence="4">NBRC 101365</strain>
    </source>
</reference>
<evidence type="ECO:0000313" key="3">
    <source>
        <dbReference type="EMBL" id="GLS19092.1"/>
    </source>
</evidence>
<dbReference type="RefSeq" id="WP_284311965.1">
    <property type="nucleotide sequence ID" value="NZ_BSPC01000017.1"/>
</dbReference>
<protein>
    <submittedName>
        <fullName evidence="3">Peptidase C14</fullName>
    </submittedName>
</protein>
<dbReference type="PROSITE" id="PS00018">
    <property type="entry name" value="EF_HAND_1"/>
    <property type="match status" value="1"/>
</dbReference>
<dbReference type="InterPro" id="IPR018247">
    <property type="entry name" value="EF_Hand_1_Ca_BS"/>
</dbReference>
<name>A0ABQ6CLG1_9HYPH</name>
<dbReference type="InterPro" id="IPR011600">
    <property type="entry name" value="Pept_C14_caspase"/>
</dbReference>
<proteinExistence type="predicted"/>
<keyword evidence="4" id="KW-1185">Reference proteome</keyword>
<organism evidence="3 4">
    <name type="scientific">Labrys miyagiensis</name>
    <dbReference type="NCBI Taxonomy" id="346912"/>
    <lineage>
        <taxon>Bacteria</taxon>
        <taxon>Pseudomonadati</taxon>
        <taxon>Pseudomonadota</taxon>
        <taxon>Alphaproteobacteria</taxon>
        <taxon>Hyphomicrobiales</taxon>
        <taxon>Xanthobacteraceae</taxon>
        <taxon>Labrys</taxon>
    </lineage>
</organism>
<dbReference type="InterPro" id="IPR050452">
    <property type="entry name" value="Metacaspase"/>
</dbReference>
<dbReference type="InterPro" id="IPR025493">
    <property type="entry name" value="DUF4384"/>
</dbReference>
<sequence length="504" mass="52768">MKEMICKLRGAIPEGRPPGRLTMLLAALLGLSATPALADRALIVGIDTYQASQLTAQLPGGARADAMRMQSLLTGTLGYQPGDVKLLLDDQASGAAILDGLQNWLGQSKPGERVFFYYAGQGYFQKAGAGREDTILPFDAVMQPGGVGNSLGRSRIESILAQLSGRHITEVIDSSHAGTVTRAIVVEAASGGNPAARSPQIDGATRSIVVEPALGEEAASPPAPTELDLVRWDAVSPAQTALVDEDGAPSYRGVFTTAFADGIEKGLADANRNGTISNQELLDYVRAQSQAYCDRHRDRCEMGLTPLLSGEGAALKVAADRAGSVEPLNEGKPSADKILDVLGARLSDNVRVEQIPPSPVKLGTRNMKFRVTSGQDGFLILLSVSDEGEVVQLFPNAIAAAHGKDGRIRAGSPITVPDASYGISFDATSVTSGTVLALVVVDPLKLSKGFVTRQIQVIPADEVNTSVLPELAESLATPANADSVKANAKAVGRSVATLRYEIVP</sequence>
<dbReference type="Pfam" id="PF14326">
    <property type="entry name" value="DUF4384"/>
    <property type="match status" value="1"/>
</dbReference>
<accession>A0ABQ6CLG1</accession>
<evidence type="ECO:0000259" key="1">
    <source>
        <dbReference type="Pfam" id="PF00656"/>
    </source>
</evidence>
<evidence type="ECO:0000259" key="2">
    <source>
        <dbReference type="Pfam" id="PF14326"/>
    </source>
</evidence>
<dbReference type="Proteomes" id="UP001156882">
    <property type="component" value="Unassembled WGS sequence"/>
</dbReference>
<feature type="domain" description="DUF4384" evidence="2">
    <location>
        <begin position="366"/>
        <end position="431"/>
    </location>
</feature>
<evidence type="ECO:0000313" key="4">
    <source>
        <dbReference type="Proteomes" id="UP001156882"/>
    </source>
</evidence>
<dbReference type="Gene3D" id="3.40.50.1460">
    <property type="match status" value="1"/>
</dbReference>
<dbReference type="EMBL" id="BSPC01000017">
    <property type="protein sequence ID" value="GLS19092.1"/>
    <property type="molecule type" value="Genomic_DNA"/>
</dbReference>
<dbReference type="PANTHER" id="PTHR48104">
    <property type="entry name" value="METACASPASE-4"/>
    <property type="match status" value="1"/>
</dbReference>
<gene>
    <name evidence="3" type="ORF">GCM10007874_21090</name>
</gene>
<comment type="caution">
    <text evidence="3">The sequence shown here is derived from an EMBL/GenBank/DDBJ whole genome shotgun (WGS) entry which is preliminary data.</text>
</comment>
<dbReference type="Pfam" id="PF00656">
    <property type="entry name" value="Peptidase_C14"/>
    <property type="match status" value="1"/>
</dbReference>
<dbReference type="PANTHER" id="PTHR48104:SF30">
    <property type="entry name" value="METACASPASE-1"/>
    <property type="match status" value="1"/>
</dbReference>